<name>A0ABQ9CSD6_9PASS</name>
<keyword evidence="6" id="KW-1185">Reference proteome</keyword>
<organism evidence="5 6">
    <name type="scientific">Willisornis vidua</name>
    <name type="common">Xingu scale-backed antbird</name>
    <dbReference type="NCBI Taxonomy" id="1566151"/>
    <lineage>
        <taxon>Eukaryota</taxon>
        <taxon>Metazoa</taxon>
        <taxon>Chordata</taxon>
        <taxon>Craniata</taxon>
        <taxon>Vertebrata</taxon>
        <taxon>Euteleostomi</taxon>
        <taxon>Archelosauria</taxon>
        <taxon>Archosauria</taxon>
        <taxon>Dinosauria</taxon>
        <taxon>Saurischia</taxon>
        <taxon>Theropoda</taxon>
        <taxon>Coelurosauria</taxon>
        <taxon>Aves</taxon>
        <taxon>Neognathae</taxon>
        <taxon>Neoaves</taxon>
        <taxon>Telluraves</taxon>
        <taxon>Australaves</taxon>
        <taxon>Passeriformes</taxon>
        <taxon>Thamnophilidae</taxon>
        <taxon>Willisornis</taxon>
    </lineage>
</organism>
<comment type="caution">
    <text evidence="5">The sequence shown here is derived from an EMBL/GenBank/DDBJ whole genome shotgun (WGS) entry which is preliminary data.</text>
</comment>
<sequence length="147" mass="16380">MSLCEPTEVQQGHVQSSAPESGQSQAQWQVAAASGQYSIAQKDTALATISVASQVGSRLILTSQWEHFDLVQATLIKEKNLHLKKWRRGLTKEMRRIWVLLNGMVEPDEEKNKKHLPGAKKLPGPAVNLSEIQNIKSELKFVPKAEQ</sequence>
<evidence type="ECO:0000256" key="4">
    <source>
        <dbReference type="SAM" id="MobiDB-lite"/>
    </source>
</evidence>
<protein>
    <recommendedName>
        <fullName evidence="3">Small muscular protein</fullName>
    </recommendedName>
</protein>
<comment type="function">
    <text evidence="1">Plays a role in the regulatory network through which muscle cells coordinate their structural and functional states during growth, adaptation, and repair.</text>
</comment>
<dbReference type="EMBL" id="WHWB01034551">
    <property type="protein sequence ID" value="KAJ7408330.1"/>
    <property type="molecule type" value="Genomic_DNA"/>
</dbReference>
<feature type="region of interest" description="Disordered" evidence="4">
    <location>
        <begin position="1"/>
        <end position="23"/>
    </location>
</feature>
<comment type="similarity">
    <text evidence="2">Belongs to the SMPX family.</text>
</comment>
<dbReference type="Pfam" id="PF15355">
    <property type="entry name" value="Chisel"/>
    <property type="match status" value="1"/>
</dbReference>
<accession>A0ABQ9CSD6</accession>
<gene>
    <name evidence="5" type="ORF">WISP_121709</name>
</gene>
<dbReference type="InterPro" id="IPR029268">
    <property type="entry name" value="Chisel"/>
</dbReference>
<evidence type="ECO:0000256" key="2">
    <source>
        <dbReference type="ARBA" id="ARBA00007875"/>
    </source>
</evidence>
<proteinExistence type="inferred from homology"/>
<evidence type="ECO:0000313" key="6">
    <source>
        <dbReference type="Proteomes" id="UP001145742"/>
    </source>
</evidence>
<reference evidence="5" key="1">
    <citation type="submission" date="2019-10" db="EMBL/GenBank/DDBJ databases">
        <authorList>
            <person name="Soares A.E.R."/>
            <person name="Aleixo A."/>
            <person name="Schneider P."/>
            <person name="Miyaki C.Y."/>
            <person name="Schneider M.P."/>
            <person name="Mello C."/>
            <person name="Vasconcelos A.T.R."/>
        </authorList>
    </citation>
    <scope>NUCLEOTIDE SEQUENCE</scope>
    <source>
        <tissue evidence="5">Muscle</tissue>
    </source>
</reference>
<dbReference type="PANTHER" id="PTHR17416">
    <property type="entry name" value="SMALL MUSCULAR PROTEIN"/>
    <property type="match status" value="1"/>
</dbReference>
<evidence type="ECO:0000256" key="1">
    <source>
        <dbReference type="ARBA" id="ARBA00002671"/>
    </source>
</evidence>
<evidence type="ECO:0000256" key="3">
    <source>
        <dbReference type="ARBA" id="ARBA00019350"/>
    </source>
</evidence>
<dbReference type="Proteomes" id="UP001145742">
    <property type="component" value="Unassembled WGS sequence"/>
</dbReference>
<feature type="compositionally biased region" description="Polar residues" evidence="4">
    <location>
        <begin position="8"/>
        <end position="20"/>
    </location>
</feature>
<dbReference type="PANTHER" id="PTHR17416:SF0">
    <property type="entry name" value="SMALL MUSCULAR PROTEIN"/>
    <property type="match status" value="1"/>
</dbReference>
<evidence type="ECO:0000313" key="5">
    <source>
        <dbReference type="EMBL" id="KAJ7408330.1"/>
    </source>
</evidence>